<keyword evidence="11" id="KW-1185">Reference proteome</keyword>
<comment type="similarity">
    <text evidence="2 7">Belongs to the damage-control phosphatase family. Sugar phosphate phosphatase III subfamily.</text>
</comment>
<dbReference type="PANTHER" id="PTHR12260:SF6">
    <property type="entry name" value="DAMAGE-CONTROL PHOSPHATASE ARMT1"/>
    <property type="match status" value="1"/>
</dbReference>
<comment type="catalytic activity">
    <reaction evidence="1 7">
        <text>beta-D-fructose 1-phosphate + H2O = D-fructose + phosphate</text>
        <dbReference type="Rhea" id="RHEA:35603"/>
        <dbReference type="ChEBI" id="CHEBI:15377"/>
        <dbReference type="ChEBI" id="CHEBI:37721"/>
        <dbReference type="ChEBI" id="CHEBI:43474"/>
        <dbReference type="ChEBI" id="CHEBI:138881"/>
    </reaction>
</comment>
<evidence type="ECO:0000313" key="11">
    <source>
        <dbReference type="Proteomes" id="UP000007014"/>
    </source>
</evidence>
<dbReference type="GeneID" id="16996507"/>
<accession>M1V6E8</accession>
<keyword evidence="4 7" id="KW-0378">Hydrolase</keyword>
<dbReference type="InterPro" id="IPR036075">
    <property type="entry name" value="ARMT-1-like_metal-bd_sf"/>
</dbReference>
<dbReference type="HOGENOM" id="CLU_030117_3_0_1"/>
<proteinExistence type="inferred from homology"/>
<comment type="catalytic activity">
    <reaction evidence="6 7">
        <text>beta-D-fructose 6-phosphate = dihydroxyacetone + D-glyceraldehyde 3-phosphate</text>
        <dbReference type="Rhea" id="RHEA:28002"/>
        <dbReference type="ChEBI" id="CHEBI:16016"/>
        <dbReference type="ChEBI" id="CHEBI:57634"/>
        <dbReference type="ChEBI" id="CHEBI:59776"/>
    </reaction>
</comment>
<dbReference type="PANTHER" id="PTHR12260">
    <property type="entry name" value="DAMAGE-CONTROL PHOSPHATASE ARMT1"/>
    <property type="match status" value="1"/>
</dbReference>
<dbReference type="GO" id="GO:0006974">
    <property type="term" value="P:DNA damage response"/>
    <property type="evidence" value="ECO:0007669"/>
    <property type="project" value="TreeGrafter"/>
</dbReference>
<evidence type="ECO:0000256" key="8">
    <source>
        <dbReference type="SAM" id="MobiDB-lite"/>
    </source>
</evidence>
<evidence type="ECO:0000256" key="2">
    <source>
        <dbReference type="ARBA" id="ARBA00009519"/>
    </source>
</evidence>
<feature type="domain" description="Damage-control phosphatase ARMT1-like metal-binding" evidence="9">
    <location>
        <begin position="92"/>
        <end position="402"/>
    </location>
</feature>
<dbReference type="AlphaFoldDB" id="M1V6E8"/>
<dbReference type="OMA" id="IFARQKM"/>
<gene>
    <name evidence="10" type="ORF">CYME_CMQ249C</name>
</gene>
<sequence length="439" mass="50380">MSNIKSLPELFVEDPPRGPRHRPLPPLLTATEPGTWAHDTMSRRIREEILARIFRENTFFSGAVLDRLKQLDRELAEPTAHRLRPLEEPPPGGGPAPDLFTWNRRILERFHDCNWLSSPWCIAEFYFYRRVMEAVEYFSTKLDPFRKQKELGVSANTKTMDEWASRVLPLLQTPLRRSTERKHWFTHFVQIALNGNRMDLSLWPVGGETPAVDTETGVRLLVDDGERLWEYVAASMPIAEIGIIVDNAGMELFSDLLLADYLVHSGIAERVVFHTKGHPTFVSDATATDLHTMVQVLGDMPRDMPLQRLASRWARYLGDGSWRCRDDLFWAQPQAFWEMDDPLWDCIRQEVLVFVKGDANYRRLLGDRAWPLSTPFSDVVSYWPSAICALRALKAELGCGIPAEAAMRAACEDPKWMVNGRWALVQFFAQRQSDARDTL</sequence>
<name>M1V6E8_CYAM1</name>
<reference evidence="10 11" key="1">
    <citation type="journal article" date="2004" name="Nature">
        <title>Genome sequence of the ultrasmall unicellular red alga Cyanidioschyzon merolae 10D.</title>
        <authorList>
            <person name="Matsuzaki M."/>
            <person name="Misumi O."/>
            <person name="Shin-i T."/>
            <person name="Maruyama S."/>
            <person name="Takahara M."/>
            <person name="Miyagishima S."/>
            <person name="Mori T."/>
            <person name="Nishida K."/>
            <person name="Yagisawa F."/>
            <person name="Nishida K."/>
            <person name="Yoshida Y."/>
            <person name="Nishimura Y."/>
            <person name="Nakao S."/>
            <person name="Kobayashi T."/>
            <person name="Momoyama Y."/>
            <person name="Higashiyama T."/>
            <person name="Minoda A."/>
            <person name="Sano M."/>
            <person name="Nomoto H."/>
            <person name="Oishi K."/>
            <person name="Hayashi H."/>
            <person name="Ohta F."/>
            <person name="Nishizaka S."/>
            <person name="Haga S."/>
            <person name="Miura S."/>
            <person name="Morishita T."/>
            <person name="Kabeya Y."/>
            <person name="Terasawa K."/>
            <person name="Suzuki Y."/>
            <person name="Ishii Y."/>
            <person name="Asakawa S."/>
            <person name="Takano H."/>
            <person name="Ohta N."/>
            <person name="Kuroiwa H."/>
            <person name="Tanaka K."/>
            <person name="Shimizu N."/>
            <person name="Sugano S."/>
            <person name="Sato N."/>
            <person name="Nozaki H."/>
            <person name="Ogasawara N."/>
            <person name="Kohara Y."/>
            <person name="Kuroiwa T."/>
        </authorList>
    </citation>
    <scope>NUCLEOTIDE SEQUENCE [LARGE SCALE GENOMIC DNA]</scope>
    <source>
        <strain evidence="10 11">10D</strain>
    </source>
</reference>
<evidence type="ECO:0000256" key="7">
    <source>
        <dbReference type="RuleBase" id="RU367030"/>
    </source>
</evidence>
<reference evidence="10 11" key="2">
    <citation type="journal article" date="2007" name="BMC Biol.">
        <title>A 100%-complete sequence reveals unusually simple genomic features in the hot-spring red alga Cyanidioschyzon merolae.</title>
        <authorList>
            <person name="Nozaki H."/>
            <person name="Takano H."/>
            <person name="Misumi O."/>
            <person name="Terasawa K."/>
            <person name="Matsuzaki M."/>
            <person name="Maruyama S."/>
            <person name="Nishida K."/>
            <person name="Yagisawa F."/>
            <person name="Yoshida Y."/>
            <person name="Fujiwara T."/>
            <person name="Takio S."/>
            <person name="Tamura K."/>
            <person name="Chung S.J."/>
            <person name="Nakamura S."/>
            <person name="Kuroiwa H."/>
            <person name="Tanaka K."/>
            <person name="Sato N."/>
            <person name="Kuroiwa T."/>
        </authorList>
    </citation>
    <scope>NUCLEOTIDE SEQUENCE [LARGE SCALE GENOMIC DNA]</scope>
    <source>
        <strain evidence="10 11">10D</strain>
    </source>
</reference>
<protein>
    <recommendedName>
        <fullName evidence="7">Sugar phosphate phosphatase</fullName>
        <ecNumber evidence="7">3.1.3.-</ecNumber>
    </recommendedName>
</protein>
<evidence type="ECO:0000256" key="3">
    <source>
        <dbReference type="ARBA" id="ARBA00022723"/>
    </source>
</evidence>
<organism evidence="10 11">
    <name type="scientific">Cyanidioschyzon merolae (strain NIES-3377 / 10D)</name>
    <name type="common">Unicellular red alga</name>
    <dbReference type="NCBI Taxonomy" id="280699"/>
    <lineage>
        <taxon>Eukaryota</taxon>
        <taxon>Rhodophyta</taxon>
        <taxon>Bangiophyceae</taxon>
        <taxon>Cyanidiales</taxon>
        <taxon>Cyanidiaceae</taxon>
        <taxon>Cyanidioschyzon</taxon>
    </lineage>
</organism>
<dbReference type="GO" id="GO:0046872">
    <property type="term" value="F:metal ion binding"/>
    <property type="evidence" value="ECO:0007669"/>
    <property type="project" value="UniProtKB-UniRule"/>
</dbReference>
<evidence type="ECO:0000256" key="5">
    <source>
        <dbReference type="ARBA" id="ARBA00023211"/>
    </source>
</evidence>
<dbReference type="GO" id="GO:0103026">
    <property type="term" value="F:fructose-1-phosphatase activity"/>
    <property type="evidence" value="ECO:0007669"/>
    <property type="project" value="RHEA"/>
</dbReference>
<dbReference type="EC" id="3.1.3.-" evidence="7"/>
<evidence type="ECO:0000256" key="1">
    <source>
        <dbReference type="ARBA" id="ARBA00001326"/>
    </source>
</evidence>
<feature type="region of interest" description="Disordered" evidence="8">
    <location>
        <begin position="1"/>
        <end position="33"/>
    </location>
</feature>
<evidence type="ECO:0000259" key="9">
    <source>
        <dbReference type="Pfam" id="PF01937"/>
    </source>
</evidence>
<dbReference type="InterPro" id="IPR039763">
    <property type="entry name" value="ARMT1"/>
</dbReference>
<evidence type="ECO:0000256" key="4">
    <source>
        <dbReference type="ARBA" id="ARBA00022801"/>
    </source>
</evidence>
<dbReference type="RefSeq" id="XP_005538171.1">
    <property type="nucleotide sequence ID" value="XM_005538114.1"/>
</dbReference>
<dbReference type="STRING" id="280699.M1V6E8"/>
<dbReference type="EMBL" id="AP006499">
    <property type="protein sequence ID" value="BAM82135.1"/>
    <property type="molecule type" value="Genomic_DNA"/>
</dbReference>
<dbReference type="GO" id="GO:0005634">
    <property type="term" value="C:nucleus"/>
    <property type="evidence" value="ECO:0007669"/>
    <property type="project" value="TreeGrafter"/>
</dbReference>
<comment type="domain">
    <text evidence="7">Subfamily III proteins have a conserved RTxK motif about 40-50 residues from the C-terminus; the threonine may be replaced by serine or cysteine.</text>
</comment>
<dbReference type="Gramene" id="CMQ249CT">
    <property type="protein sequence ID" value="CMQ249CT"/>
    <property type="gene ID" value="CMQ249C"/>
</dbReference>
<dbReference type="SUPFAM" id="SSF111321">
    <property type="entry name" value="AF1104-like"/>
    <property type="match status" value="1"/>
</dbReference>
<evidence type="ECO:0000256" key="6">
    <source>
        <dbReference type="ARBA" id="ARBA00048809"/>
    </source>
</evidence>
<dbReference type="InterPro" id="IPR002791">
    <property type="entry name" value="ARMT1-like_metal-bd"/>
</dbReference>
<dbReference type="Pfam" id="PF01937">
    <property type="entry name" value="ARMT1-like_dom"/>
    <property type="match status" value="1"/>
</dbReference>
<comment type="cofactor">
    <cofactor evidence="7">
        <name>Mn(2+)</name>
        <dbReference type="ChEBI" id="CHEBI:29035"/>
    </cofactor>
    <cofactor evidence="7">
        <name>Ni(2+)</name>
        <dbReference type="ChEBI" id="CHEBI:49786"/>
    </cofactor>
</comment>
<dbReference type="KEGG" id="cme:CYME_CMQ249C"/>
<dbReference type="GO" id="GO:0097023">
    <property type="term" value="F:fructose 6-phosphate aldolase activity"/>
    <property type="evidence" value="ECO:0007669"/>
    <property type="project" value="RHEA"/>
</dbReference>
<dbReference type="eggNOG" id="KOG3870">
    <property type="taxonomic scope" value="Eukaryota"/>
</dbReference>
<evidence type="ECO:0000313" key="10">
    <source>
        <dbReference type="EMBL" id="BAM82135.1"/>
    </source>
</evidence>
<keyword evidence="3 7" id="KW-0479">Metal-binding</keyword>
<keyword evidence="5 7" id="KW-0464">Manganese</keyword>
<dbReference type="Gene3D" id="1.20.930.60">
    <property type="match status" value="1"/>
</dbReference>
<dbReference type="Gene3D" id="3.40.50.10880">
    <property type="entry name" value="Uncharacterised protein PF01937, DUF89, domain 3"/>
    <property type="match status" value="1"/>
</dbReference>
<comment type="function">
    <text evidence="7">Metal-dependent phosphatase that shows phosphatase activity against several substrates, including fructose-1-phosphate and fructose-6-phosphate. Its preference for fructose-1-phosphate, a strong glycating agent that causes DNA damage rather than a canonical yeast metabolite, suggests a damage-control function in hexose phosphate metabolism.</text>
</comment>
<dbReference type="OrthoDB" id="541375at2759"/>
<dbReference type="Proteomes" id="UP000007014">
    <property type="component" value="Chromosome 17"/>
</dbReference>